<gene>
    <name evidence="5" type="ORF">JCM31826_18320</name>
</gene>
<dbReference type="AlphaFoldDB" id="A0A401XMW0"/>
<dbReference type="OrthoDB" id="9803781at2"/>
<name>A0A401XMW0_9FLAO</name>
<protein>
    <submittedName>
        <fullName evidence="5">Outer membrane lipoprotein-sorting protein</fullName>
    </submittedName>
</protein>
<dbReference type="EMBL" id="BHZE01000021">
    <property type="protein sequence ID" value="GCD78350.1"/>
    <property type="molecule type" value="Genomic_DNA"/>
</dbReference>
<feature type="chain" id="PRO_5019178866" evidence="3">
    <location>
        <begin position="31"/>
        <end position="258"/>
    </location>
</feature>
<feature type="domain" description="Uncharacterized protein TP-0789" evidence="4">
    <location>
        <begin position="74"/>
        <end position="256"/>
    </location>
</feature>
<evidence type="ECO:0000313" key="6">
    <source>
        <dbReference type="Proteomes" id="UP000286715"/>
    </source>
</evidence>
<dbReference type="InterPro" id="IPR029046">
    <property type="entry name" value="LolA/LolB/LppX"/>
</dbReference>
<comment type="caution">
    <text evidence="5">The sequence shown here is derived from an EMBL/GenBank/DDBJ whole genome shotgun (WGS) entry which is preliminary data.</text>
</comment>
<dbReference type="Proteomes" id="UP000286715">
    <property type="component" value="Unassembled WGS sequence"/>
</dbReference>
<dbReference type="Pfam" id="PF17131">
    <property type="entry name" value="LolA_like"/>
    <property type="match status" value="1"/>
</dbReference>
<dbReference type="InterPro" id="IPR033399">
    <property type="entry name" value="TP_0789-like"/>
</dbReference>
<reference evidence="5 6" key="1">
    <citation type="submission" date="2018-11" db="EMBL/GenBank/DDBJ databases">
        <title>Schleiferia aggregans sp. nov., a moderately thermophilic heterotrophic bacterium isolated from microbial mats at a terrestrial hot spring.</title>
        <authorList>
            <person name="Iino T."/>
            <person name="Ohkuma M."/>
            <person name="Haruta S."/>
        </authorList>
    </citation>
    <scope>NUCLEOTIDE SEQUENCE [LARGE SCALE GENOMIC DNA]</scope>
    <source>
        <strain evidence="5 6">LA</strain>
    </source>
</reference>
<organism evidence="5 6">
    <name type="scientific">Thermaurantimonas aggregans</name>
    <dbReference type="NCBI Taxonomy" id="2173829"/>
    <lineage>
        <taxon>Bacteria</taxon>
        <taxon>Pseudomonadati</taxon>
        <taxon>Bacteroidota</taxon>
        <taxon>Flavobacteriia</taxon>
        <taxon>Flavobacteriales</taxon>
        <taxon>Schleiferiaceae</taxon>
        <taxon>Thermaurantimonas</taxon>
    </lineage>
</organism>
<keyword evidence="1 3" id="KW-0732">Signal</keyword>
<dbReference type="PANTHER" id="PTHR37507">
    <property type="entry name" value="SPORULATION PROTEIN YDCC"/>
    <property type="match status" value="1"/>
</dbReference>
<dbReference type="PANTHER" id="PTHR37507:SF2">
    <property type="entry name" value="SPORULATION PROTEIN YDCC"/>
    <property type="match status" value="1"/>
</dbReference>
<keyword evidence="5" id="KW-0449">Lipoprotein</keyword>
<evidence type="ECO:0000313" key="5">
    <source>
        <dbReference type="EMBL" id="GCD78350.1"/>
    </source>
</evidence>
<sequence length="258" mass="29933">MKTLIQHTLAFVGKLLNVALASLAFTNLQAQTAEEIIRRMEERMRGESAELEMRMQIVRPRYTREMQMKTWAKGQDYSLVLIIEPARDRGTAFLKRKKEIWNYVPNVDRTIKLPPNMMSQSWMGSDFTNDDLVRESSIIDDFEQRLVGSEKIDGTDCWVIEMYPKPGSSIVYSKVKVWIGKDDYLHRRSENYGDKGELVSVIQNSKIREVGGRKIPTRIEMIPQGKPGHKTVIEYVNAVFDKPIKEDFFSLQNLKNIR</sequence>
<evidence type="ECO:0000256" key="1">
    <source>
        <dbReference type="ARBA" id="ARBA00022729"/>
    </source>
</evidence>
<dbReference type="InterPro" id="IPR052944">
    <property type="entry name" value="Sporulation_related"/>
</dbReference>
<dbReference type="RefSeq" id="WP_124398410.1">
    <property type="nucleotide sequence ID" value="NZ_BHZE01000021.1"/>
</dbReference>
<evidence type="ECO:0000259" key="4">
    <source>
        <dbReference type="Pfam" id="PF17131"/>
    </source>
</evidence>
<feature type="coiled-coil region" evidence="2">
    <location>
        <begin position="23"/>
        <end position="50"/>
    </location>
</feature>
<keyword evidence="2" id="KW-0175">Coiled coil</keyword>
<dbReference type="Gene3D" id="2.50.20.10">
    <property type="entry name" value="Lipoprotein localisation LolA/LolB/LppX"/>
    <property type="match status" value="1"/>
</dbReference>
<dbReference type="SUPFAM" id="SSF89392">
    <property type="entry name" value="Prokaryotic lipoproteins and lipoprotein localization factors"/>
    <property type="match status" value="1"/>
</dbReference>
<evidence type="ECO:0000256" key="2">
    <source>
        <dbReference type="SAM" id="Coils"/>
    </source>
</evidence>
<feature type="signal peptide" evidence="3">
    <location>
        <begin position="1"/>
        <end position="30"/>
    </location>
</feature>
<evidence type="ECO:0000256" key="3">
    <source>
        <dbReference type="SAM" id="SignalP"/>
    </source>
</evidence>
<proteinExistence type="predicted"/>
<accession>A0A401XMW0</accession>
<dbReference type="CDD" id="cd16329">
    <property type="entry name" value="LolA_like"/>
    <property type="match status" value="1"/>
</dbReference>
<keyword evidence="6" id="KW-1185">Reference proteome</keyword>